<evidence type="ECO:0000256" key="8">
    <source>
        <dbReference type="ARBA" id="ARBA00070106"/>
    </source>
</evidence>
<dbReference type="AlphaFoldDB" id="A0AA36C621"/>
<dbReference type="InterPro" id="IPR039678">
    <property type="entry name" value="CTNNBL1"/>
</dbReference>
<proteinExistence type="predicted"/>
<dbReference type="FunFam" id="1.25.10.10:FF:001136">
    <property type="entry name" value="Beta-catenin-like protein 1"/>
    <property type="match status" value="1"/>
</dbReference>
<comment type="function">
    <text evidence="6">Component of the PRP19-CDC5L complex that forms an integral part of the spliceosome and is required for activating pre-mRNA splicing. Participates in AID/AICDA-mediated somatic hypermutation (SHM) and class-switch recombination (CSR), 2 processes resulting in the production of high-affinity, mutated isotype-switched antibodies.</text>
</comment>
<reference evidence="11" key="1">
    <citation type="submission" date="2023-06" db="EMBL/GenBank/DDBJ databases">
        <authorList>
            <person name="Delattre M."/>
        </authorList>
    </citation>
    <scope>NUCLEOTIDE SEQUENCE</scope>
    <source>
        <strain evidence="11">AF72</strain>
    </source>
</reference>
<sequence>MHVLATNPELYGTLIEAQAIPLFITLLSHENSDIVGATLNLLQELTDVDILNESVEGAEQLVRALLDARIVECIVASFATLNETVKDDADALHNGLTVFENILDFHPAFSQDCVQHGLFQWLLKRATQRGTFDGNKMYASEMLALLLQTSDAAREQLTAKVDGMELLLRALASYKRHDPTSLDEREHMENLFDGLCSSLLHPPNRKKFLDGEGLQLMNLMLRERKQSRESALKVLDHATTGPEGKENCAKFVEILGLRTLFPLFMRTPAKEHVVAVLAALLRSCDEESRQRIMQKFAEHEHEKVDRAVELFLKYRGKVDKFIQRQNKENTTPADKGDGDKMREYLDRLDGGLYTLQNVTLLLSDICVQLNSARQRAIKLFSMKVRQEKLSAHFIPILSEYAENLGETADEERRRIDTFIARLNAAEKAERKQ</sequence>
<dbReference type="GO" id="GO:0005681">
    <property type="term" value="C:spliceosomal complex"/>
    <property type="evidence" value="ECO:0007669"/>
    <property type="project" value="TreeGrafter"/>
</dbReference>
<evidence type="ECO:0000256" key="1">
    <source>
        <dbReference type="ARBA" id="ARBA00004123"/>
    </source>
</evidence>
<dbReference type="EMBL" id="CATQJA010000527">
    <property type="protein sequence ID" value="CAJ0561095.1"/>
    <property type="molecule type" value="Genomic_DNA"/>
</dbReference>
<organism evidence="11 12">
    <name type="scientific">Mesorhabditis spiculigera</name>
    <dbReference type="NCBI Taxonomy" id="96644"/>
    <lineage>
        <taxon>Eukaryota</taxon>
        <taxon>Metazoa</taxon>
        <taxon>Ecdysozoa</taxon>
        <taxon>Nematoda</taxon>
        <taxon>Chromadorea</taxon>
        <taxon>Rhabditida</taxon>
        <taxon>Rhabditina</taxon>
        <taxon>Rhabditomorpha</taxon>
        <taxon>Rhabditoidea</taxon>
        <taxon>Rhabditidae</taxon>
        <taxon>Mesorhabditinae</taxon>
        <taxon>Mesorhabditis</taxon>
    </lineage>
</organism>
<feature type="non-terminal residue" evidence="11">
    <location>
        <position position="432"/>
    </location>
</feature>
<evidence type="ECO:0000256" key="6">
    <source>
        <dbReference type="ARBA" id="ARBA00058456"/>
    </source>
</evidence>
<dbReference type="InterPro" id="IPR016024">
    <property type="entry name" value="ARM-type_fold"/>
</dbReference>
<evidence type="ECO:0000313" key="11">
    <source>
        <dbReference type="EMBL" id="CAJ0561095.1"/>
    </source>
</evidence>
<dbReference type="PANTHER" id="PTHR14978:SF0">
    <property type="entry name" value="BETA-CATENIN-LIKE PROTEIN 1"/>
    <property type="match status" value="1"/>
</dbReference>
<dbReference type="Proteomes" id="UP001177023">
    <property type="component" value="Unassembled WGS sequence"/>
</dbReference>
<keyword evidence="2" id="KW-0597">Phosphoprotein</keyword>
<dbReference type="InterPro" id="IPR011989">
    <property type="entry name" value="ARM-like"/>
</dbReference>
<evidence type="ECO:0000256" key="3">
    <source>
        <dbReference type="ARBA" id="ARBA00022737"/>
    </source>
</evidence>
<keyword evidence="3" id="KW-0677">Repeat</keyword>
<keyword evidence="12" id="KW-1185">Reference proteome</keyword>
<dbReference type="GO" id="GO:0010467">
    <property type="term" value="P:gene expression"/>
    <property type="evidence" value="ECO:0007669"/>
    <property type="project" value="UniProtKB-ARBA"/>
</dbReference>
<dbReference type="InterPro" id="IPR013180">
    <property type="entry name" value="CTNNBL1_N"/>
</dbReference>
<comment type="subcellular location">
    <subcellularLocation>
        <location evidence="1">Nucleus</location>
    </subcellularLocation>
</comment>
<gene>
    <name evidence="11" type="ORF">MSPICULIGERA_LOCUS1729</name>
</gene>
<protein>
    <recommendedName>
        <fullName evidence="8">Beta-catenin-like protein 1</fullName>
    </recommendedName>
    <alternativeName>
        <fullName evidence="9">Nuclear-associated protein</fullName>
    </alternativeName>
</protein>
<dbReference type="SUPFAM" id="SSF48371">
    <property type="entry name" value="ARM repeat"/>
    <property type="match status" value="1"/>
</dbReference>
<evidence type="ECO:0000313" key="12">
    <source>
        <dbReference type="Proteomes" id="UP001177023"/>
    </source>
</evidence>
<keyword evidence="5" id="KW-0539">Nucleus</keyword>
<feature type="domain" description="Beta-catenin-like protein 1 N-terminal" evidence="10">
    <location>
        <begin position="1"/>
        <end position="385"/>
    </location>
</feature>
<keyword evidence="4" id="KW-0175">Coiled coil</keyword>
<evidence type="ECO:0000256" key="7">
    <source>
        <dbReference type="ARBA" id="ARBA00061776"/>
    </source>
</evidence>
<comment type="caution">
    <text evidence="11">The sequence shown here is derived from an EMBL/GenBank/DDBJ whole genome shotgun (WGS) entry which is preliminary data.</text>
</comment>
<dbReference type="Gene3D" id="1.25.10.10">
    <property type="entry name" value="Leucine-rich Repeat Variant"/>
    <property type="match status" value="1"/>
</dbReference>
<name>A0AA36C621_9BILA</name>
<evidence type="ECO:0000259" key="10">
    <source>
        <dbReference type="Pfam" id="PF08216"/>
    </source>
</evidence>
<evidence type="ECO:0000256" key="2">
    <source>
        <dbReference type="ARBA" id="ARBA00022553"/>
    </source>
</evidence>
<evidence type="ECO:0000256" key="4">
    <source>
        <dbReference type="ARBA" id="ARBA00023054"/>
    </source>
</evidence>
<accession>A0AA36C621</accession>
<evidence type="ECO:0000256" key="9">
    <source>
        <dbReference type="ARBA" id="ARBA00083862"/>
    </source>
</evidence>
<evidence type="ECO:0000256" key="5">
    <source>
        <dbReference type="ARBA" id="ARBA00023242"/>
    </source>
</evidence>
<dbReference type="PANTHER" id="PTHR14978">
    <property type="entry name" value="BETA-CATENIN-LIKE PROTEIN 1 NUCLEAR ASSOCIATED PROTEIN"/>
    <property type="match status" value="1"/>
</dbReference>
<comment type="subunit">
    <text evidence="7">Component of the PRP19-CDC5L splicing complex composed of a core complex comprising a homotetramer of PRPF19, CDC5L, PLRG1 and BCAS2, and at least three less stably associated proteins CTNNBL1, CWC15 and HSPA8. Interacts directly with CWC15 and CDC5L in the complex. Interacts with AICDA; the interaction is important for the antibody diversification activity of AICDA. Interacts with PRPF31 (via its NLS). Interacts (via its N-terminal NLS) with KPNA1 and KPNA2.</text>
</comment>
<dbReference type="Pfam" id="PF08216">
    <property type="entry name" value="CTNNBL"/>
    <property type="match status" value="1"/>
</dbReference>